<dbReference type="Proteomes" id="UP000715441">
    <property type="component" value="Unassembled WGS sequence"/>
</dbReference>
<gene>
    <name evidence="2" type="ORF">HFP15_25070</name>
</gene>
<sequence length="106" mass="11325">MFGRDDVLCLRCGSDALADIGLGDRGTLWAFTVLRNPPPGDRRAAAISRVPQPLGLVELDGMAVRVMARIDVDVDRLEIGLPLRLAGSELYVDGGAPVVGYSFEEA</sequence>
<keyword evidence="3" id="KW-1185">Reference proteome</keyword>
<protein>
    <recommendedName>
        <fullName evidence="1">ChsH2 C-terminal OB-fold domain-containing protein</fullName>
    </recommendedName>
</protein>
<accession>A0ABX1JCP3</accession>
<evidence type="ECO:0000313" key="2">
    <source>
        <dbReference type="EMBL" id="NKQ56155.1"/>
    </source>
</evidence>
<proteinExistence type="predicted"/>
<dbReference type="RefSeq" id="WP_168519192.1">
    <property type="nucleotide sequence ID" value="NZ_JAAXLS010000020.1"/>
</dbReference>
<evidence type="ECO:0000313" key="3">
    <source>
        <dbReference type="Proteomes" id="UP000715441"/>
    </source>
</evidence>
<feature type="domain" description="ChsH2 C-terminal OB-fold" evidence="1">
    <location>
        <begin position="22"/>
        <end position="86"/>
    </location>
</feature>
<dbReference type="InterPro" id="IPR012340">
    <property type="entry name" value="NA-bd_OB-fold"/>
</dbReference>
<dbReference type="EMBL" id="JAAXLS010000020">
    <property type="protein sequence ID" value="NKQ56155.1"/>
    <property type="molecule type" value="Genomic_DNA"/>
</dbReference>
<reference evidence="2 3" key="1">
    <citation type="submission" date="2020-04" db="EMBL/GenBank/DDBJ databases">
        <title>Novel species.</title>
        <authorList>
            <person name="Teo W.F.A."/>
            <person name="Lipun K."/>
            <person name="Srisuk N."/>
            <person name="Duangmal K."/>
        </authorList>
    </citation>
    <scope>NUCLEOTIDE SEQUENCE [LARGE SCALE GENOMIC DNA]</scope>
    <source>
        <strain evidence="2 3">K13G38</strain>
    </source>
</reference>
<comment type="caution">
    <text evidence="2">The sequence shown here is derived from an EMBL/GenBank/DDBJ whole genome shotgun (WGS) entry which is preliminary data.</text>
</comment>
<organism evidence="2 3">
    <name type="scientific">Amycolatopsis acididurans</name>
    <dbReference type="NCBI Taxonomy" id="2724524"/>
    <lineage>
        <taxon>Bacteria</taxon>
        <taxon>Bacillati</taxon>
        <taxon>Actinomycetota</taxon>
        <taxon>Actinomycetes</taxon>
        <taxon>Pseudonocardiales</taxon>
        <taxon>Pseudonocardiaceae</taxon>
        <taxon>Amycolatopsis</taxon>
    </lineage>
</organism>
<evidence type="ECO:0000259" key="1">
    <source>
        <dbReference type="Pfam" id="PF01796"/>
    </source>
</evidence>
<dbReference type="SUPFAM" id="SSF50249">
    <property type="entry name" value="Nucleic acid-binding proteins"/>
    <property type="match status" value="1"/>
</dbReference>
<dbReference type="Pfam" id="PF01796">
    <property type="entry name" value="OB_ChsH2_C"/>
    <property type="match status" value="1"/>
</dbReference>
<name>A0ABX1JCP3_9PSEU</name>
<dbReference type="InterPro" id="IPR002878">
    <property type="entry name" value="ChsH2_C"/>
</dbReference>